<evidence type="ECO:0000256" key="1">
    <source>
        <dbReference type="SAM" id="MobiDB-lite"/>
    </source>
</evidence>
<feature type="region of interest" description="Disordered" evidence="1">
    <location>
        <begin position="84"/>
        <end position="120"/>
    </location>
</feature>
<dbReference type="OrthoDB" id="195084at2157"/>
<keyword evidence="3" id="KW-1185">Reference proteome</keyword>
<dbReference type="InterPro" id="IPR043899">
    <property type="entry name" value="DUF5789"/>
</dbReference>
<proteinExistence type="predicted"/>
<feature type="region of interest" description="Disordered" evidence="1">
    <location>
        <begin position="1"/>
        <end position="24"/>
    </location>
</feature>
<dbReference type="AlphaFoldDB" id="A0A830F7G1"/>
<reference evidence="2" key="1">
    <citation type="journal article" date="2014" name="Int. J. Syst. Evol. Microbiol.">
        <title>Complete genome sequence of Corynebacterium casei LMG S-19264T (=DSM 44701T), isolated from a smear-ripened cheese.</title>
        <authorList>
            <consortium name="US DOE Joint Genome Institute (JGI-PGF)"/>
            <person name="Walter F."/>
            <person name="Albersmeier A."/>
            <person name="Kalinowski J."/>
            <person name="Ruckert C."/>
        </authorList>
    </citation>
    <scope>NUCLEOTIDE SEQUENCE</scope>
    <source>
        <strain evidence="2">JCM 19596</strain>
    </source>
</reference>
<dbReference type="Pfam" id="PF19102">
    <property type="entry name" value="DUF5789"/>
    <property type="match status" value="1"/>
</dbReference>
<protein>
    <submittedName>
        <fullName evidence="2">Uncharacterized protein</fullName>
    </submittedName>
</protein>
<evidence type="ECO:0000313" key="3">
    <source>
        <dbReference type="Proteomes" id="UP000607197"/>
    </source>
</evidence>
<dbReference type="Proteomes" id="UP000607197">
    <property type="component" value="Unassembled WGS sequence"/>
</dbReference>
<sequence>MADDEEEETQVELGPETPVEGAPLARVASRLTWGLEKSEVVRREGDVEVRTADGPVRLADALDGVDDTYFSSRNAFVDAVRAELPDGPVPAGDPVAETADADTDADADEGEASEAAADDE</sequence>
<comment type="caution">
    <text evidence="2">The sequence shown here is derived from an EMBL/GenBank/DDBJ whole genome shotgun (WGS) entry which is preliminary data.</text>
</comment>
<name>A0A830F7G1_9EURY</name>
<organism evidence="2 3">
    <name type="scientific">Halocalculus aciditolerans</name>
    <dbReference type="NCBI Taxonomy" id="1383812"/>
    <lineage>
        <taxon>Archaea</taxon>
        <taxon>Methanobacteriati</taxon>
        <taxon>Methanobacteriota</taxon>
        <taxon>Stenosarchaea group</taxon>
        <taxon>Halobacteria</taxon>
        <taxon>Halobacteriales</taxon>
        <taxon>Halobacteriaceae</taxon>
        <taxon>Halocalculus</taxon>
    </lineage>
</organism>
<accession>A0A830F7G1</accession>
<dbReference type="EMBL" id="BMPG01000005">
    <property type="protein sequence ID" value="GGL70710.1"/>
    <property type="molecule type" value="Genomic_DNA"/>
</dbReference>
<feature type="compositionally biased region" description="Acidic residues" evidence="1">
    <location>
        <begin position="1"/>
        <end position="10"/>
    </location>
</feature>
<reference evidence="2" key="2">
    <citation type="submission" date="2020-09" db="EMBL/GenBank/DDBJ databases">
        <authorList>
            <person name="Sun Q."/>
            <person name="Ohkuma M."/>
        </authorList>
    </citation>
    <scope>NUCLEOTIDE SEQUENCE</scope>
    <source>
        <strain evidence="2">JCM 19596</strain>
    </source>
</reference>
<feature type="compositionally biased region" description="Acidic residues" evidence="1">
    <location>
        <begin position="99"/>
        <end position="120"/>
    </location>
</feature>
<gene>
    <name evidence="2" type="ORF">GCM10009039_30980</name>
</gene>
<evidence type="ECO:0000313" key="2">
    <source>
        <dbReference type="EMBL" id="GGL70710.1"/>
    </source>
</evidence>